<dbReference type="OrthoDB" id="1920561at2759"/>
<dbReference type="STRING" id="3827.A0A1S2YX18"/>
<keyword evidence="2" id="KW-1185">Reference proteome</keyword>
<protein>
    <submittedName>
        <fullName evidence="3 4">NKAP family protein UM04995</fullName>
    </submittedName>
</protein>
<feature type="compositionally biased region" description="Basic and acidic residues" evidence="1">
    <location>
        <begin position="256"/>
        <end position="270"/>
    </location>
</feature>
<dbReference type="AlphaFoldDB" id="A0A1S2YX18"/>
<proteinExistence type="predicted"/>
<evidence type="ECO:0000256" key="1">
    <source>
        <dbReference type="SAM" id="MobiDB-lite"/>
    </source>
</evidence>
<dbReference type="PANTHER" id="PTHR36364">
    <property type="entry name" value="OS03G0203000 PROTEIN"/>
    <property type="match status" value="1"/>
</dbReference>
<dbReference type="eggNOG" id="ENOG502QTZY">
    <property type="taxonomic scope" value="Eukaryota"/>
</dbReference>
<name>A0A1S2YX18_CICAR</name>
<feature type="compositionally biased region" description="Basic and acidic residues" evidence="1">
    <location>
        <begin position="183"/>
        <end position="197"/>
    </location>
</feature>
<gene>
    <name evidence="3 4" type="primary">LOC101496491</name>
</gene>
<dbReference type="RefSeq" id="XP_027193145.1">
    <property type="nucleotide sequence ID" value="XM_027337344.1"/>
</dbReference>
<reference evidence="3" key="2">
    <citation type="submission" date="2023-09" db="UniProtKB">
        <authorList>
            <consortium name="RefSeq"/>
        </authorList>
    </citation>
    <scope>IDENTIFICATION</scope>
    <source>
        <tissue evidence="3 4">Etiolated seedlings</tissue>
    </source>
</reference>
<dbReference type="PaxDb" id="3827-XP_004511314.1"/>
<dbReference type="PANTHER" id="PTHR36364:SF1">
    <property type="entry name" value="OS03G0203000 PROTEIN"/>
    <property type="match status" value="1"/>
</dbReference>
<dbReference type="KEGG" id="cam:101496491"/>
<reference evidence="2" key="1">
    <citation type="journal article" date="2013" name="Nat. Biotechnol.">
        <title>Draft genome sequence of chickpea (Cicer arietinum) provides a resource for trait improvement.</title>
        <authorList>
            <person name="Varshney R.K."/>
            <person name="Song C."/>
            <person name="Saxena R.K."/>
            <person name="Azam S."/>
            <person name="Yu S."/>
            <person name="Sharpe A.G."/>
            <person name="Cannon S."/>
            <person name="Baek J."/>
            <person name="Rosen B.D."/>
            <person name="Tar'an B."/>
            <person name="Millan T."/>
            <person name="Zhang X."/>
            <person name="Ramsay L.D."/>
            <person name="Iwata A."/>
            <person name="Wang Y."/>
            <person name="Nelson W."/>
            <person name="Farmer A.D."/>
            <person name="Gaur P.M."/>
            <person name="Soderlund C."/>
            <person name="Penmetsa R.V."/>
            <person name="Xu C."/>
            <person name="Bharti A.K."/>
            <person name="He W."/>
            <person name="Winter P."/>
            <person name="Zhao S."/>
            <person name="Hane J.K."/>
            <person name="Carrasquilla-Garcia N."/>
            <person name="Condie J.A."/>
            <person name="Upadhyaya H.D."/>
            <person name="Luo M.C."/>
            <person name="Thudi M."/>
            <person name="Gowda C.L."/>
            <person name="Singh N.P."/>
            <person name="Lichtenzveig J."/>
            <person name="Gali K.K."/>
            <person name="Rubio J."/>
            <person name="Nadarajan N."/>
            <person name="Dolezel J."/>
            <person name="Bansal K.C."/>
            <person name="Xu X."/>
            <person name="Edwards D."/>
            <person name="Zhang G."/>
            <person name="Kahl G."/>
            <person name="Gil J."/>
            <person name="Singh K.B."/>
            <person name="Datta S.K."/>
            <person name="Jackson S.A."/>
            <person name="Wang J."/>
            <person name="Cook D.R."/>
        </authorList>
    </citation>
    <scope>NUCLEOTIDE SEQUENCE [LARGE SCALE GENOMIC DNA]</scope>
    <source>
        <strain evidence="2">cv. CDC Frontier</strain>
    </source>
</reference>
<evidence type="ECO:0000313" key="2">
    <source>
        <dbReference type="Proteomes" id="UP000087171"/>
    </source>
</evidence>
<feature type="compositionally biased region" description="Basic and acidic residues" evidence="1">
    <location>
        <begin position="98"/>
        <end position="149"/>
    </location>
</feature>
<dbReference type="Proteomes" id="UP000087171">
    <property type="component" value="Chromosome Ca8"/>
</dbReference>
<evidence type="ECO:0000313" key="3">
    <source>
        <dbReference type="RefSeq" id="XP_004511314.1"/>
    </source>
</evidence>
<feature type="region of interest" description="Disordered" evidence="1">
    <location>
        <begin position="1"/>
        <end position="278"/>
    </location>
</feature>
<feature type="compositionally biased region" description="Basic and acidic residues" evidence="1">
    <location>
        <begin position="1"/>
        <end position="21"/>
    </location>
</feature>
<dbReference type="RefSeq" id="XP_004511314.1">
    <property type="nucleotide sequence ID" value="XM_004511257.3"/>
</dbReference>
<evidence type="ECO:0000313" key="4">
    <source>
        <dbReference type="RefSeq" id="XP_027193145.1"/>
    </source>
</evidence>
<feature type="compositionally biased region" description="Basic and acidic residues" evidence="1">
    <location>
        <begin position="204"/>
        <end position="229"/>
    </location>
</feature>
<organism evidence="3">
    <name type="scientific">Cicer arietinum</name>
    <name type="common">Chickpea</name>
    <name type="synonym">Garbanzo</name>
    <dbReference type="NCBI Taxonomy" id="3827"/>
    <lineage>
        <taxon>Eukaryota</taxon>
        <taxon>Viridiplantae</taxon>
        <taxon>Streptophyta</taxon>
        <taxon>Embryophyta</taxon>
        <taxon>Tracheophyta</taxon>
        <taxon>Spermatophyta</taxon>
        <taxon>Magnoliopsida</taxon>
        <taxon>eudicotyledons</taxon>
        <taxon>Gunneridae</taxon>
        <taxon>Pentapetalae</taxon>
        <taxon>rosids</taxon>
        <taxon>fabids</taxon>
        <taxon>Fabales</taxon>
        <taxon>Fabaceae</taxon>
        <taxon>Papilionoideae</taxon>
        <taxon>50 kb inversion clade</taxon>
        <taxon>NPAAA clade</taxon>
        <taxon>Hologalegina</taxon>
        <taxon>IRL clade</taxon>
        <taxon>Cicereae</taxon>
        <taxon>Cicer</taxon>
    </lineage>
</organism>
<feature type="compositionally biased region" description="Basic and acidic residues" evidence="1">
    <location>
        <begin position="58"/>
        <end position="84"/>
    </location>
</feature>
<accession>A0A1S2YX18</accession>
<dbReference type="GeneID" id="101496491"/>
<sequence>MSRRDSDSNRRHSRFDRESSPKRHRRDGKHDRDRVTTGSNGSHRHQPHAFHNSNSQAKDADNKPNDHYETPKPESHPTQHEERGNAGQVGRSSGQTKAGERGWWKDLKNQHNEREEISLEREQRDGKSQAKTDDNTSQRRGGFSERKVDQPPTSRKRPAFREKKIPVDSGDVNLAATMTVKSRQFEHPPEWKERNLEKSSNPYHSDDRAPYKDKTGRDGFPSRERRRGNGDIGGSGNSRGRDNFNGRQGFLPSKTQSEKWKHDLYQDVNKDPIPQNEDDQIAKLEALLAS</sequence>